<feature type="compositionally biased region" description="Basic and acidic residues" evidence="2">
    <location>
        <begin position="57"/>
        <end position="67"/>
    </location>
</feature>
<feature type="compositionally biased region" description="Polar residues" evidence="2">
    <location>
        <begin position="42"/>
        <end position="54"/>
    </location>
</feature>
<sequence length="366" mass="40415">MARTNKRKRTHSPSPEPSSSSSSASSDEQLSPPPMSKRSRIPTGTTTTAESTQKAKPHSDKASHSETAEIEDEDISDDDQSSSASSSDHIIATRPPVSRLAKGKQSASKSTPAFIEEDPKTERGKSMLAHLKSMDEDSLENLLSSRSKPNKRDIIGPPYGAEISKGDDEGKTKNAEVLGGVLTGIEEEEEEEDPEETKALEEQAEDLVNALSAPFEQLQISTVENFNDRIQTVAQCVHTALLPFEGTEIVKSLNAWKDSQTAFARNSTRKWDEAESYMTERKLKLDEIIQKIRDAEKVKAALINSAAKDLEKAQTRQKAEIAKLRAEIVKIKTKQRAKVIKATDQERIKKEINMVMTELLAQQMAS</sequence>
<protein>
    <submittedName>
        <fullName evidence="3">Uncharacterized protein</fullName>
    </submittedName>
</protein>
<evidence type="ECO:0000256" key="1">
    <source>
        <dbReference type="SAM" id="Coils"/>
    </source>
</evidence>
<dbReference type="EMBL" id="KV700132">
    <property type="protein sequence ID" value="OCF31623.1"/>
    <property type="molecule type" value="Genomic_DNA"/>
</dbReference>
<reference evidence="3 4" key="1">
    <citation type="submission" date="2013-07" db="EMBL/GenBank/DDBJ databases">
        <title>The Genome Sequence of Cryptococcus heveanensis BCC8398.</title>
        <authorList>
            <consortium name="The Broad Institute Genome Sequencing Platform"/>
            <person name="Cuomo C."/>
            <person name="Litvintseva A."/>
            <person name="Chen Y."/>
            <person name="Heitman J."/>
            <person name="Sun S."/>
            <person name="Springer D."/>
            <person name="Dromer F."/>
            <person name="Young S.K."/>
            <person name="Zeng Q."/>
            <person name="Gargeya S."/>
            <person name="Fitzgerald M."/>
            <person name="Abouelleil A."/>
            <person name="Alvarado L."/>
            <person name="Berlin A.M."/>
            <person name="Chapman S.B."/>
            <person name="Dewar J."/>
            <person name="Goldberg J."/>
            <person name="Griggs A."/>
            <person name="Gujja S."/>
            <person name="Hansen M."/>
            <person name="Howarth C."/>
            <person name="Imamovic A."/>
            <person name="Larimer J."/>
            <person name="McCowan C."/>
            <person name="Murphy C."/>
            <person name="Pearson M."/>
            <person name="Priest M."/>
            <person name="Roberts A."/>
            <person name="Saif S."/>
            <person name="Shea T."/>
            <person name="Sykes S."/>
            <person name="Wortman J."/>
            <person name="Nusbaum C."/>
            <person name="Birren B."/>
        </authorList>
    </citation>
    <scope>NUCLEOTIDE SEQUENCE [LARGE SCALE GENOMIC DNA]</scope>
    <source>
        <strain evidence="3 4">BCC8398</strain>
    </source>
</reference>
<dbReference type="AlphaFoldDB" id="A0A1B9GKX9"/>
<feature type="region of interest" description="Disordered" evidence="2">
    <location>
        <begin position="1"/>
        <end position="174"/>
    </location>
</feature>
<evidence type="ECO:0000313" key="3">
    <source>
        <dbReference type="EMBL" id="OCF31623.1"/>
    </source>
</evidence>
<reference evidence="4" key="2">
    <citation type="submission" date="2013-12" db="EMBL/GenBank/DDBJ databases">
        <title>Evolution of pathogenesis and genome organization in the Tremellales.</title>
        <authorList>
            <person name="Cuomo C."/>
            <person name="Litvintseva A."/>
            <person name="Heitman J."/>
            <person name="Chen Y."/>
            <person name="Sun S."/>
            <person name="Springer D."/>
            <person name="Dromer F."/>
            <person name="Young S."/>
            <person name="Zeng Q."/>
            <person name="Chapman S."/>
            <person name="Gujja S."/>
            <person name="Saif S."/>
            <person name="Birren B."/>
        </authorList>
    </citation>
    <scope>NUCLEOTIDE SEQUENCE [LARGE SCALE GENOMIC DNA]</scope>
    <source>
        <strain evidence="4">BCC8398</strain>
    </source>
</reference>
<feature type="compositionally biased region" description="Basic and acidic residues" evidence="2">
    <location>
        <begin position="164"/>
        <end position="174"/>
    </location>
</feature>
<feature type="compositionally biased region" description="Basic residues" evidence="2">
    <location>
        <begin position="1"/>
        <end position="11"/>
    </location>
</feature>
<keyword evidence="1" id="KW-0175">Coiled coil</keyword>
<evidence type="ECO:0000256" key="2">
    <source>
        <dbReference type="SAM" id="MobiDB-lite"/>
    </source>
</evidence>
<feature type="compositionally biased region" description="Acidic residues" evidence="2">
    <location>
        <begin position="68"/>
        <end position="80"/>
    </location>
</feature>
<feature type="compositionally biased region" description="Low complexity" evidence="2">
    <location>
        <begin position="17"/>
        <end position="30"/>
    </location>
</feature>
<keyword evidence="4" id="KW-1185">Reference proteome</keyword>
<gene>
    <name evidence="3" type="ORF">I316_06628</name>
</gene>
<dbReference type="Proteomes" id="UP000092666">
    <property type="component" value="Unassembled WGS sequence"/>
</dbReference>
<feature type="compositionally biased region" description="Low complexity" evidence="2">
    <location>
        <begin position="81"/>
        <end position="92"/>
    </location>
</feature>
<evidence type="ECO:0000313" key="4">
    <source>
        <dbReference type="Proteomes" id="UP000092666"/>
    </source>
</evidence>
<organism evidence="3 4">
    <name type="scientific">Kwoniella heveanensis BCC8398</name>
    <dbReference type="NCBI Taxonomy" id="1296120"/>
    <lineage>
        <taxon>Eukaryota</taxon>
        <taxon>Fungi</taxon>
        <taxon>Dikarya</taxon>
        <taxon>Basidiomycota</taxon>
        <taxon>Agaricomycotina</taxon>
        <taxon>Tremellomycetes</taxon>
        <taxon>Tremellales</taxon>
        <taxon>Cryptococcaceae</taxon>
        <taxon>Kwoniella</taxon>
    </lineage>
</organism>
<feature type="coiled-coil region" evidence="1">
    <location>
        <begin position="285"/>
        <end position="327"/>
    </location>
</feature>
<dbReference type="OrthoDB" id="2565354at2759"/>
<name>A0A1B9GKX9_9TREE</name>
<proteinExistence type="predicted"/>
<accession>A0A1B9GKX9</accession>